<feature type="region of interest" description="Disordered" evidence="1">
    <location>
        <begin position="386"/>
        <end position="474"/>
    </location>
</feature>
<keyword evidence="3" id="KW-1185">Reference proteome</keyword>
<feature type="region of interest" description="Disordered" evidence="1">
    <location>
        <begin position="725"/>
        <end position="764"/>
    </location>
</feature>
<dbReference type="Gene3D" id="1.10.10.60">
    <property type="entry name" value="Homeodomain-like"/>
    <property type="match status" value="1"/>
</dbReference>
<feature type="region of interest" description="Disordered" evidence="1">
    <location>
        <begin position="782"/>
        <end position="814"/>
    </location>
</feature>
<dbReference type="EMBL" id="JABELV010000116">
    <property type="protein sequence ID" value="KAG7530513.1"/>
    <property type="molecule type" value="Genomic_DNA"/>
</dbReference>
<feature type="compositionally biased region" description="Gly residues" evidence="1">
    <location>
        <begin position="392"/>
        <end position="401"/>
    </location>
</feature>
<organism evidence="2 3">
    <name type="scientific">Filobasidium floriforme</name>
    <dbReference type="NCBI Taxonomy" id="5210"/>
    <lineage>
        <taxon>Eukaryota</taxon>
        <taxon>Fungi</taxon>
        <taxon>Dikarya</taxon>
        <taxon>Basidiomycota</taxon>
        <taxon>Agaricomycotina</taxon>
        <taxon>Tremellomycetes</taxon>
        <taxon>Filobasidiales</taxon>
        <taxon>Filobasidiaceae</taxon>
        <taxon>Filobasidium</taxon>
    </lineage>
</organism>
<comment type="caution">
    <text evidence="2">The sequence shown here is derived from an EMBL/GenBank/DDBJ whole genome shotgun (WGS) entry which is preliminary data.</text>
</comment>
<evidence type="ECO:0000256" key="1">
    <source>
        <dbReference type="SAM" id="MobiDB-lite"/>
    </source>
</evidence>
<feature type="compositionally biased region" description="Polar residues" evidence="1">
    <location>
        <begin position="494"/>
        <end position="505"/>
    </location>
</feature>
<dbReference type="AlphaFoldDB" id="A0A8K0NPD4"/>
<name>A0A8K0NPD4_9TREE</name>
<feature type="compositionally biased region" description="Basic and acidic residues" evidence="1">
    <location>
        <begin position="402"/>
        <end position="446"/>
    </location>
</feature>
<feature type="region of interest" description="Disordered" evidence="1">
    <location>
        <begin position="256"/>
        <end position="280"/>
    </location>
</feature>
<dbReference type="CDD" id="cd11655">
    <property type="entry name" value="rap1_myb-like"/>
    <property type="match status" value="1"/>
</dbReference>
<proteinExistence type="predicted"/>
<sequence>MPSMTGTSTGSPAPTATHVERSIDPTLFAGKVFHIAPGLFKEYEDKLKADIKLAGGSHTDSMWESNYVLHNPPSNHKKWHQDITNRKSRAGEPGSALLIPTIRPYHWFYTCIHARPARIFDTTEPEYCSRPILVQYEKHFDHNGRQLEITRPVKIYCTVNMPVLRGESSCPEALENVVARLEASGAWRSPKRGSADVLILNKDFESGKKFAREARPEQTVEHRHWLDNLIDKKALYVRGQPTAGIKKKTNVQVVAEQSEASGSGNGAADKVPKASGSAAGDKLWIQKPSVPFKGPGGRTEFTMEDEDKILRWLMYHHPEKTNWKSRSIYQELCDRSNKKHLEWADRHTPQSWHERVRKRFAAFSARSAQYAGKNVGLDRQLRTRAERAASAGTGGTGGTGGERVEEGREEYVRSWMQDKDKEMGGSDGGVERGTAKGKDKGKDKAQGKGKSVMNEDQDQDDTDSFAASEDATVNGKRKRIDTAILEQPEEVGTGPTQKRTKQTSAAVHDDRGLTAPRPIAAPEAEREVPNQTDVVAIEETQIVRNEIVADPKLRPAEGPIGAVAQVEPSALAEAEESFVTAAGEENHGAEIDQTLTYTTTVLNNDAHDNDQVKGKARAVPEAQEQEMAIETARIVIDAVTTAFEENFEADGAMSASTQHSVAELDGMESFDLDDENVAVNWKEQFRKMPPVAKVGPEERVAEHRQLGKTKDKRLSTLSERQVNEMVLDEEEESSTRSEAQAEPTAARAPTVELATVSSEQTEQQVAPAPPAVEPATFHPAVVTPRPVSTTTGKNLDPRRRATSTVPKSRRPVQTPERAAHIITQTTAKFGCDVRTVINAMQYVLKRDPEKSIPLKELWRVMAEDQKDGFKLFGSKG</sequence>
<dbReference type="Proteomes" id="UP000812966">
    <property type="component" value="Unassembled WGS sequence"/>
</dbReference>
<accession>A0A8K0NPD4</accession>
<protein>
    <submittedName>
        <fullName evidence="2">Uncharacterized protein</fullName>
    </submittedName>
</protein>
<evidence type="ECO:0000313" key="2">
    <source>
        <dbReference type="EMBL" id="KAG7530513.1"/>
    </source>
</evidence>
<reference evidence="2" key="1">
    <citation type="submission" date="2020-04" db="EMBL/GenBank/DDBJ databases">
        <title>Analysis of mating type loci in Filobasidium floriforme.</title>
        <authorList>
            <person name="Nowrousian M."/>
        </authorList>
    </citation>
    <scope>NUCLEOTIDE SEQUENCE</scope>
    <source>
        <strain evidence="2">CBS 6242</strain>
    </source>
</reference>
<gene>
    <name evidence="2" type="ORF">FFLO_05003</name>
</gene>
<feature type="region of interest" description="Disordered" evidence="1">
    <location>
        <begin position="486"/>
        <end position="515"/>
    </location>
</feature>
<evidence type="ECO:0000313" key="3">
    <source>
        <dbReference type="Proteomes" id="UP000812966"/>
    </source>
</evidence>